<comment type="similarity">
    <text evidence="1 3">Belongs to the short-chain dehydrogenases/reductases (SDR) family.</text>
</comment>
<protein>
    <submittedName>
        <fullName evidence="6">Estradiol 17-beta-dehydrogenase</fullName>
        <ecNumber evidence="6">1.1.1.62</ecNumber>
    </submittedName>
</protein>
<dbReference type="RefSeq" id="WP_013556329.1">
    <property type="nucleotide sequence ID" value="NC_014958.1"/>
</dbReference>
<dbReference type="GO" id="GO:0016020">
    <property type="term" value="C:membrane"/>
    <property type="evidence" value="ECO:0007669"/>
    <property type="project" value="TreeGrafter"/>
</dbReference>
<dbReference type="Pfam" id="PF00106">
    <property type="entry name" value="adh_short"/>
    <property type="match status" value="1"/>
</dbReference>
<organism evidence="6 7">
    <name type="scientific">Deinococcus maricopensis (strain DSM 21211 / LMG 22137 / NRRL B-23946 / LB-34)</name>
    <dbReference type="NCBI Taxonomy" id="709986"/>
    <lineage>
        <taxon>Bacteria</taxon>
        <taxon>Thermotogati</taxon>
        <taxon>Deinococcota</taxon>
        <taxon>Deinococci</taxon>
        <taxon>Deinococcales</taxon>
        <taxon>Deinococcaceae</taxon>
        <taxon>Deinococcus</taxon>
    </lineage>
</organism>
<reference evidence="7" key="2">
    <citation type="submission" date="2011-01" db="EMBL/GenBank/DDBJ databases">
        <title>The complete genome of Deinococcus maricopensis DSM 21211.</title>
        <authorList>
            <consortium name="US DOE Joint Genome Institute (JGI-PGF)"/>
            <person name="Lucas S."/>
            <person name="Copeland A."/>
            <person name="Lapidus A."/>
            <person name="Goodwin L."/>
            <person name="Pitluck S."/>
            <person name="Kyrpides N."/>
            <person name="Mavromatis K."/>
            <person name="Pagani I."/>
            <person name="Ivanova N."/>
            <person name="Ovchinnikova G."/>
            <person name="Zeytun A."/>
            <person name="Detter J.C."/>
            <person name="Han C."/>
            <person name="Land M."/>
            <person name="Hauser L."/>
            <person name="Markowitz V."/>
            <person name="Cheng J.-F."/>
            <person name="Hugenholtz P."/>
            <person name="Woyke T."/>
            <person name="Wu D."/>
            <person name="Pukall R."/>
            <person name="Gehrich-Schroeter G."/>
            <person name="Brambilla E."/>
            <person name="Klenk H.-P."/>
            <person name="Eisen J.A."/>
        </authorList>
    </citation>
    <scope>NUCLEOTIDE SEQUENCE [LARGE SCALE GENOMIC DNA]</scope>
    <source>
        <strain evidence="7">DSM 21211 / LMG 22137 / NRRL B-23946 / LB-34</strain>
    </source>
</reference>
<dbReference type="eggNOG" id="COG0300">
    <property type="taxonomic scope" value="Bacteria"/>
</dbReference>
<feature type="domain" description="Ketoreductase" evidence="5">
    <location>
        <begin position="29"/>
        <end position="205"/>
    </location>
</feature>
<evidence type="ECO:0000313" key="6">
    <source>
        <dbReference type="EMBL" id="ADV66824.1"/>
    </source>
</evidence>
<dbReference type="InterPro" id="IPR036291">
    <property type="entry name" value="NAD(P)-bd_dom_sf"/>
</dbReference>
<keyword evidence="7" id="KW-1185">Reference proteome</keyword>
<dbReference type="InterPro" id="IPR002347">
    <property type="entry name" value="SDR_fam"/>
</dbReference>
<dbReference type="SMART" id="SM00822">
    <property type="entry name" value="PKS_KR"/>
    <property type="match status" value="1"/>
</dbReference>
<dbReference type="Proteomes" id="UP000008635">
    <property type="component" value="Chromosome"/>
</dbReference>
<evidence type="ECO:0000256" key="1">
    <source>
        <dbReference type="ARBA" id="ARBA00006484"/>
    </source>
</evidence>
<dbReference type="SUPFAM" id="SSF51735">
    <property type="entry name" value="NAD(P)-binding Rossmann-fold domains"/>
    <property type="match status" value="1"/>
</dbReference>
<dbReference type="PANTHER" id="PTHR44196">
    <property type="entry name" value="DEHYDROGENASE/REDUCTASE SDR FAMILY MEMBER 7B"/>
    <property type="match status" value="1"/>
</dbReference>
<dbReference type="GO" id="GO:0004303">
    <property type="term" value="F:estradiol 17-beta-dehydrogenase [NAD(P)+] activity"/>
    <property type="evidence" value="ECO:0007669"/>
    <property type="project" value="UniProtKB-EC"/>
</dbReference>
<accession>E8U6Y5</accession>
<gene>
    <name evidence="6" type="ordered locus">Deima_1172</name>
</gene>
<keyword evidence="2 6" id="KW-0560">Oxidoreductase</keyword>
<dbReference type="STRING" id="709986.Deima_1172"/>
<dbReference type="OrthoDB" id="151996at2"/>
<evidence type="ECO:0000256" key="4">
    <source>
        <dbReference type="SAM" id="MobiDB-lite"/>
    </source>
</evidence>
<sequence length="328" mass="35537" precursor="true">MRPLPLLLAGLGLLAWSRRPRPLAALSDRVVLITGGSRGLGLALAQECARLGARLVLTARDEQELDRARVTLTGTEVLTVPADLTRPGEGERVVQAALARFGRLDVLINNAGIIQVGPLHHLNASDYQQAMAINFFAGVHLTYAARPHLRRTRGRILNITSIGARVPVPHLASYVASKFAMRGFSRVSRAELARDGITVVTADPGLMRTGSARHAETRGQTKREYLWFALGDNAPILSLNADEAARRLVQALRRGEPEVVVGGPALALAYAERLAPNVLSGLLNVMNRSLPTPTRQPEREVGAQSETPLTRANPIKQAAEQRWNADAR</sequence>
<dbReference type="AlphaFoldDB" id="E8U6Y5"/>
<name>E8U6Y5_DEIML</name>
<reference evidence="6 7" key="1">
    <citation type="journal article" date="2011" name="Stand. Genomic Sci.">
        <title>Complete genome sequence of Deinococcus maricopensis type strain (LB-34).</title>
        <authorList>
            <person name="Pukall R."/>
            <person name="Zeytun A."/>
            <person name="Lucas S."/>
            <person name="Lapidus A."/>
            <person name="Hammon N."/>
            <person name="Deshpande S."/>
            <person name="Nolan M."/>
            <person name="Cheng J.F."/>
            <person name="Pitluck S."/>
            <person name="Liolios K."/>
            <person name="Pagani I."/>
            <person name="Mikhailova N."/>
            <person name="Ivanova N."/>
            <person name="Mavromatis K."/>
            <person name="Pati A."/>
            <person name="Tapia R."/>
            <person name="Han C."/>
            <person name="Goodwin L."/>
            <person name="Chen A."/>
            <person name="Palaniappan K."/>
            <person name="Land M."/>
            <person name="Hauser L."/>
            <person name="Chang Y.J."/>
            <person name="Jeffries C.D."/>
            <person name="Brambilla E.M."/>
            <person name="Rohde M."/>
            <person name="Goker M."/>
            <person name="Detter J.C."/>
            <person name="Woyke T."/>
            <person name="Bristow J."/>
            <person name="Eisen J.A."/>
            <person name="Markowitz V."/>
            <person name="Hugenholtz P."/>
            <person name="Kyrpides N.C."/>
            <person name="Klenk H.P."/>
        </authorList>
    </citation>
    <scope>NUCLEOTIDE SEQUENCE [LARGE SCALE GENOMIC DNA]</scope>
    <source>
        <strain evidence="7">DSM 21211 / LMG 22137 / NRRL B-23946 / LB-34</strain>
    </source>
</reference>
<evidence type="ECO:0000259" key="5">
    <source>
        <dbReference type="SMART" id="SM00822"/>
    </source>
</evidence>
<dbReference type="InterPro" id="IPR057326">
    <property type="entry name" value="KR_dom"/>
</dbReference>
<dbReference type="PRINTS" id="PR00081">
    <property type="entry name" value="GDHRDH"/>
</dbReference>
<evidence type="ECO:0000256" key="3">
    <source>
        <dbReference type="RuleBase" id="RU000363"/>
    </source>
</evidence>
<evidence type="ECO:0000313" key="7">
    <source>
        <dbReference type="Proteomes" id="UP000008635"/>
    </source>
</evidence>
<proteinExistence type="inferred from homology"/>
<dbReference type="EC" id="1.1.1.62" evidence="6"/>
<dbReference type="Gene3D" id="3.40.50.720">
    <property type="entry name" value="NAD(P)-binding Rossmann-like Domain"/>
    <property type="match status" value="1"/>
</dbReference>
<dbReference type="PANTHER" id="PTHR44196:SF1">
    <property type="entry name" value="DEHYDROGENASE_REDUCTASE SDR FAMILY MEMBER 7B"/>
    <property type="match status" value="1"/>
</dbReference>
<dbReference type="EMBL" id="CP002454">
    <property type="protein sequence ID" value="ADV66824.1"/>
    <property type="molecule type" value="Genomic_DNA"/>
</dbReference>
<dbReference type="PRINTS" id="PR00080">
    <property type="entry name" value="SDRFAMILY"/>
</dbReference>
<feature type="region of interest" description="Disordered" evidence="4">
    <location>
        <begin position="289"/>
        <end position="328"/>
    </location>
</feature>
<dbReference type="KEGG" id="dmr:Deima_1172"/>
<dbReference type="HOGENOM" id="CLU_010194_2_1_0"/>
<evidence type="ECO:0000256" key="2">
    <source>
        <dbReference type="ARBA" id="ARBA00023002"/>
    </source>
</evidence>